<name>A0ABU7GAR6_9ALTE</name>
<keyword evidence="3 5" id="KW-0378">Hydrolase</keyword>
<dbReference type="InterPro" id="IPR000073">
    <property type="entry name" value="AB_hydrolase_1"/>
</dbReference>
<reference evidence="5 6" key="2">
    <citation type="submission" date="2023-12" db="EMBL/GenBank/DDBJ databases">
        <authorList>
            <consortium name="Cladostephus spongiosus"/>
            <person name="Lorente B."/>
            <person name="Cabral C."/>
            <person name="Frias J."/>
            <person name="Faria J."/>
            <person name="Toubarro D."/>
        </authorList>
    </citation>
    <scope>NUCLEOTIDE SEQUENCE [LARGE SCALE GENOMIC DNA]</scope>
    <source>
        <strain evidence="5 6">ZMCS4</strain>
    </source>
</reference>
<dbReference type="PIRSF" id="PIRSF005211">
    <property type="entry name" value="Ab_hydro_YheT"/>
    <property type="match status" value="1"/>
</dbReference>
<dbReference type="PANTHER" id="PTHR10794">
    <property type="entry name" value="ABHYDROLASE DOMAIN-CONTAINING PROTEIN"/>
    <property type="match status" value="1"/>
</dbReference>
<comment type="caution">
    <text evidence="5">The sequence shown here is derived from an EMBL/GenBank/DDBJ whole genome shotgun (WGS) entry which is preliminary data.</text>
</comment>
<keyword evidence="2" id="KW-0719">Serine esterase</keyword>
<dbReference type="PANTHER" id="PTHR10794:SF94">
    <property type="entry name" value="ESTERASE YHET-RELATED"/>
    <property type="match status" value="1"/>
</dbReference>
<dbReference type="EMBL" id="JAYDYW010000021">
    <property type="protein sequence ID" value="MEE1676340.1"/>
    <property type="molecule type" value="Genomic_DNA"/>
</dbReference>
<evidence type="ECO:0000256" key="3">
    <source>
        <dbReference type="ARBA" id="ARBA00022801"/>
    </source>
</evidence>
<dbReference type="Gene3D" id="3.40.50.1820">
    <property type="entry name" value="alpha/beta hydrolase"/>
    <property type="match status" value="1"/>
</dbReference>
<sequence length="328" mass="37002">MISPSQFTAPWWARNSHIQTLLPTFLRRNKRLKLAWQKLDLADGDFVDLAWIESDEASSPEQPIVVVFHGLEGSVESPYAKGILQACHQQGWRAVVMHFRGCSGKPNKLWRGYHSGEIEDAKACINYLQQQYPKAPLLALGYSLGGNMLVNYLAKTPNSPIVAAAVVSPPLNLAACSERLQRGFSKIYQHHLLSRMKRNLCKKINKTQQAPLNTQQVQSWQNFVQFDEHYTAQAHGFKGAADYYHRCSGLPLLKDICHPTLLIHAADDPFMDQRVIPKAEQLSQAVEYRLSNTGGHVGFVGGSLLRPQFWLESSIPAWFEQQLEQVTK</sequence>
<dbReference type="NCBIfam" id="NF008218">
    <property type="entry name" value="PRK10985.1"/>
    <property type="match status" value="1"/>
</dbReference>
<accession>A0ABU7GAR6</accession>
<organism evidence="5 6">
    <name type="scientific">Agarivorans aestuarii</name>
    <dbReference type="NCBI Taxonomy" id="1563703"/>
    <lineage>
        <taxon>Bacteria</taxon>
        <taxon>Pseudomonadati</taxon>
        <taxon>Pseudomonadota</taxon>
        <taxon>Gammaproteobacteria</taxon>
        <taxon>Alteromonadales</taxon>
        <taxon>Alteromonadaceae</taxon>
        <taxon>Agarivorans</taxon>
    </lineage>
</organism>
<dbReference type="InterPro" id="IPR029058">
    <property type="entry name" value="AB_hydrolase_fold"/>
</dbReference>
<dbReference type="GO" id="GO:0016787">
    <property type="term" value="F:hydrolase activity"/>
    <property type="evidence" value="ECO:0007669"/>
    <property type="project" value="UniProtKB-KW"/>
</dbReference>
<proteinExistence type="inferred from homology"/>
<dbReference type="SUPFAM" id="SSF53474">
    <property type="entry name" value="alpha/beta-Hydrolases"/>
    <property type="match status" value="1"/>
</dbReference>
<evidence type="ECO:0000259" key="4">
    <source>
        <dbReference type="Pfam" id="PF00561"/>
    </source>
</evidence>
<dbReference type="InterPro" id="IPR000952">
    <property type="entry name" value="AB_hydrolase_4_CS"/>
</dbReference>
<keyword evidence="6" id="KW-1185">Reference proteome</keyword>
<dbReference type="InterPro" id="IPR050960">
    <property type="entry name" value="AB_hydrolase_4_sf"/>
</dbReference>
<gene>
    <name evidence="5" type="ORF">SNR37_001950</name>
</gene>
<dbReference type="Proteomes" id="UP001310248">
    <property type="component" value="Unassembled WGS sequence"/>
</dbReference>
<evidence type="ECO:0000313" key="5">
    <source>
        <dbReference type="EMBL" id="MEE1676340.1"/>
    </source>
</evidence>
<dbReference type="Pfam" id="PF00561">
    <property type="entry name" value="Abhydrolase_1"/>
    <property type="match status" value="1"/>
</dbReference>
<dbReference type="InterPro" id="IPR012020">
    <property type="entry name" value="ABHD4"/>
</dbReference>
<comment type="similarity">
    <text evidence="1">Belongs to the AB hydrolase superfamily. AB hydrolase 4 family.</text>
</comment>
<evidence type="ECO:0000256" key="1">
    <source>
        <dbReference type="ARBA" id="ARBA00010884"/>
    </source>
</evidence>
<feature type="domain" description="AB hydrolase-1" evidence="4">
    <location>
        <begin position="63"/>
        <end position="300"/>
    </location>
</feature>
<reference evidence="6" key="1">
    <citation type="submission" date="2023-07" db="EMBL/GenBank/DDBJ databases">
        <title>Draft genome sequence of Agarivorans aestuarii strain ZMCS4, a CAZymes producing bacteria isolated from the marine brown algae Clodostephus spongiosus.</title>
        <authorList>
            <person name="Lorente B."/>
            <person name="Cabral C."/>
            <person name="Frias J."/>
            <person name="Faria J."/>
            <person name="Toubarro D."/>
        </authorList>
    </citation>
    <scope>NUCLEOTIDE SEQUENCE [LARGE SCALE GENOMIC DNA]</scope>
    <source>
        <strain evidence="6">ZMCS4</strain>
    </source>
</reference>
<protein>
    <submittedName>
        <fullName evidence="5">Hydrolase</fullName>
    </submittedName>
</protein>
<dbReference type="PROSITE" id="PS01133">
    <property type="entry name" value="UPF0017"/>
    <property type="match status" value="1"/>
</dbReference>
<evidence type="ECO:0000313" key="6">
    <source>
        <dbReference type="Proteomes" id="UP001310248"/>
    </source>
</evidence>
<evidence type="ECO:0000256" key="2">
    <source>
        <dbReference type="ARBA" id="ARBA00022487"/>
    </source>
</evidence>